<evidence type="ECO:0000313" key="9">
    <source>
        <dbReference type="Proteomes" id="UP001059295"/>
    </source>
</evidence>
<evidence type="ECO:0000256" key="6">
    <source>
        <dbReference type="ARBA" id="ARBA00023002"/>
    </source>
</evidence>
<dbReference type="InterPro" id="IPR005720">
    <property type="entry name" value="Dihydroorotate_DH_cat"/>
</dbReference>
<sequence length="325" mass="35646">MNSIATQYLGLELSGPVIMGSSGLTSTLRHIVEAEEAGAGAVVLKSVFEEQILHEASRLDRYSDYPEAGDYVRRYVSEHALAQYLDLIREARDRCAIPVIASIHCVHPGEWVSFARSIEQAGASAIELNIFVLPTDAGLPSEQIERAYFDIAAQVREVVSVPLAVKLGAGFTNPLRIVRGLYARGIQGVVLFNRFYPADIDIDRLTVRAGNLYSHRSELSGALRWAALVSGSEPGIDVAVSTGVHQGEDVVKAMLAGASAVEIASAVYERGLGVIAEMNRFVGSWMERHAFLAARDFVGRMNARNIPDPELYERTQFMKYYSCHE</sequence>
<dbReference type="EMBL" id="CP102294">
    <property type="protein sequence ID" value="UWN56772.1"/>
    <property type="molecule type" value="Genomic_DNA"/>
</dbReference>
<evidence type="ECO:0000256" key="3">
    <source>
        <dbReference type="ARBA" id="ARBA00022630"/>
    </source>
</evidence>
<evidence type="ECO:0000256" key="5">
    <source>
        <dbReference type="ARBA" id="ARBA00022975"/>
    </source>
</evidence>
<proteinExistence type="predicted"/>
<comment type="pathway">
    <text evidence="2">Pyrimidine metabolism; UMP biosynthesis via de novo pathway.</text>
</comment>
<keyword evidence="3" id="KW-0285">Flavoprotein</keyword>
<keyword evidence="4" id="KW-0288">FMN</keyword>
<evidence type="ECO:0000256" key="1">
    <source>
        <dbReference type="ARBA" id="ARBA00001917"/>
    </source>
</evidence>
<dbReference type="PANTHER" id="PTHR48109:SF3">
    <property type="entry name" value="SLL0744 PROTEIN"/>
    <property type="match status" value="1"/>
</dbReference>
<reference evidence="8" key="1">
    <citation type="journal article" date="2022" name="Cell">
        <title>Design, construction, and in vivo augmentation of a complex gut microbiome.</title>
        <authorList>
            <person name="Cheng A.G."/>
            <person name="Ho P.Y."/>
            <person name="Aranda-Diaz A."/>
            <person name="Jain S."/>
            <person name="Yu F.B."/>
            <person name="Meng X."/>
            <person name="Wang M."/>
            <person name="Iakiviak M."/>
            <person name="Nagashima K."/>
            <person name="Zhao A."/>
            <person name="Murugkar P."/>
            <person name="Patil A."/>
            <person name="Atabakhsh K."/>
            <person name="Weakley A."/>
            <person name="Yan J."/>
            <person name="Brumbaugh A.R."/>
            <person name="Higginbottom S."/>
            <person name="Dimas A."/>
            <person name="Shiver A.L."/>
            <person name="Deutschbauer A."/>
            <person name="Neff N."/>
            <person name="Sonnenburg J.L."/>
            <person name="Huang K.C."/>
            <person name="Fischbach M.A."/>
        </authorList>
    </citation>
    <scope>NUCLEOTIDE SEQUENCE</scope>
    <source>
        <strain evidence="8">AP11</strain>
    </source>
</reference>
<gene>
    <name evidence="8" type="ORF">NQ491_08945</name>
</gene>
<dbReference type="SUPFAM" id="SSF51395">
    <property type="entry name" value="FMN-linked oxidoreductases"/>
    <property type="match status" value="1"/>
</dbReference>
<dbReference type="Proteomes" id="UP001059295">
    <property type="component" value="Chromosome"/>
</dbReference>
<keyword evidence="5" id="KW-0665">Pyrimidine biosynthesis</keyword>
<dbReference type="InterPro" id="IPR050074">
    <property type="entry name" value="DHO_dehydrogenase"/>
</dbReference>
<dbReference type="InterPro" id="IPR013785">
    <property type="entry name" value="Aldolase_TIM"/>
</dbReference>
<dbReference type="NCBIfam" id="NF005741">
    <property type="entry name" value="PRK07565.1"/>
    <property type="match status" value="1"/>
</dbReference>
<dbReference type="InterPro" id="IPR012135">
    <property type="entry name" value="Dihydroorotate_DH_1_2"/>
</dbReference>
<dbReference type="Pfam" id="PF01180">
    <property type="entry name" value="DHO_dh"/>
    <property type="match status" value="1"/>
</dbReference>
<accession>A0ABY5UXP8</accession>
<protein>
    <submittedName>
        <fullName evidence="8">Dihydroorotate dehydrogenase-like protein</fullName>
    </submittedName>
</protein>
<organism evidence="8 9">
    <name type="scientific">Alistipes ihumii AP11</name>
    <dbReference type="NCBI Taxonomy" id="1211813"/>
    <lineage>
        <taxon>Bacteria</taxon>
        <taxon>Pseudomonadati</taxon>
        <taxon>Bacteroidota</taxon>
        <taxon>Bacteroidia</taxon>
        <taxon>Bacteroidales</taxon>
        <taxon>Rikenellaceae</taxon>
        <taxon>Alistipes</taxon>
    </lineage>
</organism>
<evidence type="ECO:0000256" key="2">
    <source>
        <dbReference type="ARBA" id="ARBA00004725"/>
    </source>
</evidence>
<evidence type="ECO:0000313" key="8">
    <source>
        <dbReference type="EMBL" id="UWN56772.1"/>
    </source>
</evidence>
<dbReference type="Gene3D" id="3.20.20.70">
    <property type="entry name" value="Aldolase class I"/>
    <property type="match status" value="1"/>
</dbReference>
<feature type="domain" description="Dihydroorotate dehydrogenase catalytic" evidence="7">
    <location>
        <begin position="4"/>
        <end position="278"/>
    </location>
</feature>
<evidence type="ECO:0000256" key="4">
    <source>
        <dbReference type="ARBA" id="ARBA00022643"/>
    </source>
</evidence>
<dbReference type="PIRSF" id="PIRSF000164">
    <property type="entry name" value="DHO_oxidase"/>
    <property type="match status" value="1"/>
</dbReference>
<keyword evidence="6" id="KW-0560">Oxidoreductase</keyword>
<dbReference type="PANTHER" id="PTHR48109">
    <property type="entry name" value="DIHYDROOROTATE DEHYDROGENASE (QUINONE), MITOCHONDRIAL-RELATED"/>
    <property type="match status" value="1"/>
</dbReference>
<dbReference type="RefSeq" id="WP_019246922.1">
    <property type="nucleotide sequence ID" value="NZ_CAPH01000023.1"/>
</dbReference>
<comment type="cofactor">
    <cofactor evidence="1">
        <name>FMN</name>
        <dbReference type="ChEBI" id="CHEBI:58210"/>
    </cofactor>
</comment>
<evidence type="ECO:0000259" key="7">
    <source>
        <dbReference type="Pfam" id="PF01180"/>
    </source>
</evidence>
<keyword evidence="9" id="KW-1185">Reference proteome</keyword>
<dbReference type="GeneID" id="82891857"/>
<name>A0ABY5UXP8_9BACT</name>